<dbReference type="Proteomes" id="UP000009026">
    <property type="component" value="Chromosome"/>
</dbReference>
<organism evidence="7 8">
    <name type="scientific">Pseudomyxococcus hansupus</name>
    <dbReference type="NCBI Taxonomy" id="1297742"/>
    <lineage>
        <taxon>Bacteria</taxon>
        <taxon>Pseudomonadati</taxon>
        <taxon>Myxococcota</taxon>
        <taxon>Myxococcia</taxon>
        <taxon>Myxococcales</taxon>
        <taxon>Cystobacterineae</taxon>
        <taxon>Myxococcaceae</taxon>
        <taxon>Pseudomyxococcus</taxon>
    </lineage>
</organism>
<evidence type="ECO:0000256" key="3">
    <source>
        <dbReference type="ARBA" id="ARBA00022603"/>
    </source>
</evidence>
<gene>
    <name evidence="6" type="primary">rsmH</name>
    <name evidence="7" type="ORF">A176_001309</name>
</gene>
<evidence type="ECO:0000313" key="7">
    <source>
        <dbReference type="EMBL" id="AKQ64397.1"/>
    </source>
</evidence>
<keyword evidence="4 6" id="KW-0808">Transferase</keyword>
<evidence type="ECO:0000256" key="4">
    <source>
        <dbReference type="ARBA" id="ARBA00022679"/>
    </source>
</evidence>
<evidence type="ECO:0000256" key="5">
    <source>
        <dbReference type="ARBA" id="ARBA00022691"/>
    </source>
</evidence>
<feature type="binding site" evidence="6">
    <location>
        <position position="98"/>
    </location>
    <ligand>
        <name>S-adenosyl-L-methionine</name>
        <dbReference type="ChEBI" id="CHEBI:59789"/>
    </ligand>
</feature>
<reference evidence="7 8" key="1">
    <citation type="journal article" date="2016" name="PLoS ONE">
        <title>Complete Genome Sequence and Comparative Genomics of a Novel Myxobacterium Myxococcus hansupus.</title>
        <authorList>
            <person name="Sharma G."/>
            <person name="Narwani T."/>
            <person name="Subramanian S."/>
        </authorList>
    </citation>
    <scope>NUCLEOTIDE SEQUENCE [LARGE SCALE GENOMIC DNA]</scope>
    <source>
        <strain evidence="8">mixupus</strain>
    </source>
</reference>
<keyword evidence="2 6" id="KW-0698">rRNA processing</keyword>
<proteinExistence type="inferred from homology"/>
<comment type="catalytic activity">
    <reaction evidence="6">
        <text>cytidine(1402) in 16S rRNA + S-adenosyl-L-methionine = N(4)-methylcytidine(1402) in 16S rRNA + S-adenosyl-L-homocysteine + H(+)</text>
        <dbReference type="Rhea" id="RHEA:42928"/>
        <dbReference type="Rhea" id="RHEA-COMP:10286"/>
        <dbReference type="Rhea" id="RHEA-COMP:10287"/>
        <dbReference type="ChEBI" id="CHEBI:15378"/>
        <dbReference type="ChEBI" id="CHEBI:57856"/>
        <dbReference type="ChEBI" id="CHEBI:59789"/>
        <dbReference type="ChEBI" id="CHEBI:74506"/>
        <dbReference type="ChEBI" id="CHEBI:82748"/>
        <dbReference type="EC" id="2.1.1.199"/>
    </reaction>
</comment>
<evidence type="ECO:0000313" key="8">
    <source>
        <dbReference type="Proteomes" id="UP000009026"/>
    </source>
</evidence>
<dbReference type="PATRIC" id="fig|1297742.4.peg.1325"/>
<dbReference type="PANTHER" id="PTHR11265">
    <property type="entry name" value="S-ADENOSYL-METHYLTRANSFERASE MRAW"/>
    <property type="match status" value="1"/>
</dbReference>
<keyword evidence="8" id="KW-1185">Reference proteome</keyword>
<dbReference type="Pfam" id="PF01795">
    <property type="entry name" value="Methyltransf_5"/>
    <property type="match status" value="1"/>
</dbReference>
<comment type="function">
    <text evidence="6">Specifically methylates the N4 position of cytidine in position 1402 (C1402) of 16S rRNA.</text>
</comment>
<dbReference type="RefSeq" id="WP_002634387.1">
    <property type="nucleotide sequence ID" value="NZ_CP012109.1"/>
</dbReference>
<keyword evidence="5 6" id="KW-0949">S-adenosyl-L-methionine</keyword>
<dbReference type="HAMAP" id="MF_01007">
    <property type="entry name" value="16SrRNA_methyltr_H"/>
    <property type="match status" value="1"/>
</dbReference>
<dbReference type="EC" id="2.1.1.199" evidence="6"/>
<dbReference type="SUPFAM" id="SSF53335">
    <property type="entry name" value="S-adenosyl-L-methionine-dependent methyltransferases"/>
    <property type="match status" value="1"/>
</dbReference>
<feature type="binding site" evidence="6">
    <location>
        <position position="53"/>
    </location>
    <ligand>
        <name>S-adenosyl-L-methionine</name>
        <dbReference type="ChEBI" id="CHEBI:59789"/>
    </ligand>
</feature>
<dbReference type="PANTHER" id="PTHR11265:SF0">
    <property type="entry name" value="12S RRNA N4-METHYLCYTIDINE METHYLTRANSFERASE"/>
    <property type="match status" value="1"/>
</dbReference>
<keyword evidence="6" id="KW-0963">Cytoplasm</keyword>
<dbReference type="GO" id="GO:0070475">
    <property type="term" value="P:rRNA base methylation"/>
    <property type="evidence" value="ECO:0007669"/>
    <property type="project" value="UniProtKB-UniRule"/>
</dbReference>
<evidence type="ECO:0000256" key="1">
    <source>
        <dbReference type="ARBA" id="ARBA00010396"/>
    </source>
</evidence>
<dbReference type="EMBL" id="CP012109">
    <property type="protein sequence ID" value="AKQ64397.1"/>
    <property type="molecule type" value="Genomic_DNA"/>
</dbReference>
<feature type="binding site" evidence="6">
    <location>
        <begin position="36"/>
        <end position="38"/>
    </location>
    <ligand>
        <name>S-adenosyl-L-methionine</name>
        <dbReference type="ChEBI" id="CHEBI:59789"/>
    </ligand>
</feature>
<dbReference type="KEGG" id="mym:A176_001309"/>
<dbReference type="STRING" id="1297742.A176_001309"/>
<comment type="subcellular location">
    <subcellularLocation>
        <location evidence="6">Cytoplasm</location>
    </subcellularLocation>
</comment>
<protein>
    <recommendedName>
        <fullName evidence="6">Ribosomal RNA small subunit methyltransferase H</fullName>
        <ecNumber evidence="6">2.1.1.199</ecNumber>
    </recommendedName>
    <alternativeName>
        <fullName evidence="6">16S rRNA m(4)C1402 methyltransferase</fullName>
    </alternativeName>
    <alternativeName>
        <fullName evidence="6">rRNA (cytosine-N(4)-)-methyltransferase RsmH</fullName>
    </alternativeName>
</protein>
<dbReference type="GO" id="GO:0071424">
    <property type="term" value="F:rRNA (cytosine-N4-)-methyltransferase activity"/>
    <property type="evidence" value="ECO:0007669"/>
    <property type="project" value="UniProtKB-UniRule"/>
</dbReference>
<dbReference type="InterPro" id="IPR029063">
    <property type="entry name" value="SAM-dependent_MTases_sf"/>
</dbReference>
<keyword evidence="3 6" id="KW-0489">Methyltransferase</keyword>
<dbReference type="InterPro" id="IPR002903">
    <property type="entry name" value="RsmH"/>
</dbReference>
<dbReference type="PIRSF" id="PIRSF004486">
    <property type="entry name" value="MraW"/>
    <property type="match status" value="1"/>
</dbReference>
<evidence type="ECO:0000256" key="2">
    <source>
        <dbReference type="ARBA" id="ARBA00022552"/>
    </source>
</evidence>
<feature type="binding site" evidence="6">
    <location>
        <position position="105"/>
    </location>
    <ligand>
        <name>S-adenosyl-L-methionine</name>
        <dbReference type="ChEBI" id="CHEBI:59789"/>
    </ligand>
</feature>
<dbReference type="NCBIfam" id="TIGR00006">
    <property type="entry name" value="16S rRNA (cytosine(1402)-N(4))-methyltransferase RsmH"/>
    <property type="match status" value="1"/>
</dbReference>
<accession>A0A0H4X945</accession>
<dbReference type="Gene3D" id="1.10.150.170">
    <property type="entry name" value="Putative methyltransferase TM0872, insert domain"/>
    <property type="match status" value="1"/>
</dbReference>
<dbReference type="Gene3D" id="3.40.50.150">
    <property type="entry name" value="Vaccinia Virus protein VP39"/>
    <property type="match status" value="1"/>
</dbReference>
<sequence length="304" mass="32240">MGALDFQHQTVLLREAVELLRPADGKVIIDGTLGGGGHSEALLAEGASVVGVDRDPVALAAATARLGGNPRFQGRAGNFAELLRVGADLLPVDGVLVDLGVSSPQLDVAERGFSFSKDGPLDMRMGPDGPTAAELIASTDERELVRMLKDYGEEPFARPIARELKKALPTRTLEAAEVVKRAVPRKAWPNRIHVATRTFQALRMAVNGELEALDALLAAIPSLLKVGGRAAVIAFHSLEDRKVKEAFRALAGRCTCPPGLPICVCSGVGDFALVTKKAVAASEAEVEANPRSRSAHLRVVEKLR</sequence>
<dbReference type="InterPro" id="IPR023397">
    <property type="entry name" value="SAM-dep_MeTrfase_MraW_recog"/>
</dbReference>
<dbReference type="AlphaFoldDB" id="A0A0H4X945"/>
<comment type="similarity">
    <text evidence="1 6">Belongs to the methyltransferase superfamily. RsmH family.</text>
</comment>
<feature type="binding site" evidence="6">
    <location>
        <position position="79"/>
    </location>
    <ligand>
        <name>S-adenosyl-L-methionine</name>
        <dbReference type="ChEBI" id="CHEBI:59789"/>
    </ligand>
</feature>
<dbReference type="OrthoDB" id="9806637at2"/>
<dbReference type="eggNOG" id="COG0275">
    <property type="taxonomic scope" value="Bacteria"/>
</dbReference>
<dbReference type="GO" id="GO:0005737">
    <property type="term" value="C:cytoplasm"/>
    <property type="evidence" value="ECO:0007669"/>
    <property type="project" value="UniProtKB-SubCell"/>
</dbReference>
<name>A0A0H4X945_9BACT</name>
<dbReference type="SUPFAM" id="SSF81799">
    <property type="entry name" value="Putative methyltransferase TM0872, insert domain"/>
    <property type="match status" value="1"/>
</dbReference>
<evidence type="ECO:0000256" key="6">
    <source>
        <dbReference type="HAMAP-Rule" id="MF_01007"/>
    </source>
</evidence>